<dbReference type="Gene3D" id="3.30.40.10">
    <property type="entry name" value="Zinc/RING finger domain, C3HC4 (zinc finger)"/>
    <property type="match status" value="1"/>
</dbReference>
<keyword evidence="4" id="KW-0863">Zinc-finger</keyword>
<keyword evidence="6 9" id="KW-1133">Transmembrane helix</keyword>
<dbReference type="OrthoDB" id="5817083at2759"/>
<name>A0A178ZK10_9EURO</name>
<dbReference type="AlphaFoldDB" id="A0A178ZK10"/>
<sequence length="538" mass="58952">MDSEGDRSSPDPAQTDDNASQPHKDKSSRPSAPSRASTFGPKCWICMSDKSEDDPDNPPIWRSPCSCSLTAHEACLLDWVADLENPKNKTKNSGHILCPQCKSEIRISRPRSYVVDSYRALDRTLGKLVLPGLGLSFVGTLWAGAWFHGFQSVYLVFGHDDASRVFRYAIQRNEFAWMYSLIPVNLILARTDYADFALPGSSLILLSTQITDKFDIDMTIWPPLPSTVFACLPAMRSVYNWCYYKAFSNLNHKWLAEVQPRQNEQGEGAGENGGNVNEDEMEEVVVDGDLVLQIDVNLNDEGEGEDGDDGQAAVAGNGGNVQGQPENHHVRRILGRHDLVDGSGSIGQTVLGALVFPAVAAGMGNLISCVLPSSWLTYRNYTNALIRFFLHHPTTLTPRPLRFSRNRYLRHWTIARAWNLYRHNLKKSRELELERQYNAMRDANEELRVGAGDGGRLFRKAQMKTGVWGIGGPATGTSGASGPGGRAKGGVPIEYARGLVEWVGSTGGLGAGGEEGAAEGGGMSASQQKVPQRDTNWV</sequence>
<evidence type="ECO:0000256" key="4">
    <source>
        <dbReference type="ARBA" id="ARBA00022771"/>
    </source>
</evidence>
<dbReference type="GO" id="GO:0008270">
    <property type="term" value="F:zinc ion binding"/>
    <property type="evidence" value="ECO:0007669"/>
    <property type="project" value="UniProtKB-KW"/>
</dbReference>
<dbReference type="Pfam" id="PF12906">
    <property type="entry name" value="RINGv"/>
    <property type="match status" value="1"/>
</dbReference>
<evidence type="ECO:0000313" key="11">
    <source>
        <dbReference type="EMBL" id="OAP59375.1"/>
    </source>
</evidence>
<comment type="subcellular location">
    <subcellularLocation>
        <location evidence="1">Membrane</location>
        <topology evidence="1">Multi-pass membrane protein</topology>
    </subcellularLocation>
</comment>
<dbReference type="PROSITE" id="PS51292">
    <property type="entry name" value="ZF_RING_CH"/>
    <property type="match status" value="1"/>
</dbReference>
<feature type="region of interest" description="Disordered" evidence="8">
    <location>
        <begin position="510"/>
        <end position="538"/>
    </location>
</feature>
<keyword evidence="7 9" id="KW-0472">Membrane</keyword>
<dbReference type="Proteomes" id="UP000078343">
    <property type="component" value="Unassembled WGS sequence"/>
</dbReference>
<evidence type="ECO:0000256" key="3">
    <source>
        <dbReference type="ARBA" id="ARBA00022723"/>
    </source>
</evidence>
<evidence type="ECO:0000256" key="9">
    <source>
        <dbReference type="SAM" id="Phobius"/>
    </source>
</evidence>
<dbReference type="EMBL" id="LVYI01000005">
    <property type="protein sequence ID" value="OAP59375.1"/>
    <property type="molecule type" value="Genomic_DNA"/>
</dbReference>
<dbReference type="SMART" id="SM00744">
    <property type="entry name" value="RINGv"/>
    <property type="match status" value="1"/>
</dbReference>
<protein>
    <recommendedName>
        <fullName evidence="10">RING-CH-type domain-containing protein</fullName>
    </recommendedName>
</protein>
<dbReference type="Gene3D" id="6.10.250.3440">
    <property type="match status" value="1"/>
</dbReference>
<keyword evidence="2 9" id="KW-0812">Transmembrane</keyword>
<keyword evidence="3" id="KW-0479">Metal-binding</keyword>
<feature type="compositionally biased region" description="Gly residues" evidence="8">
    <location>
        <begin position="510"/>
        <end position="523"/>
    </location>
</feature>
<evidence type="ECO:0000256" key="8">
    <source>
        <dbReference type="SAM" id="MobiDB-lite"/>
    </source>
</evidence>
<dbReference type="STRING" id="1367422.A0A178ZK10"/>
<evidence type="ECO:0000256" key="1">
    <source>
        <dbReference type="ARBA" id="ARBA00004141"/>
    </source>
</evidence>
<comment type="caution">
    <text evidence="11">The sequence shown here is derived from an EMBL/GenBank/DDBJ whole genome shotgun (WGS) entry which is preliminary data.</text>
</comment>
<dbReference type="SUPFAM" id="SSF57850">
    <property type="entry name" value="RING/U-box"/>
    <property type="match status" value="1"/>
</dbReference>
<gene>
    <name evidence="11" type="ORF">AYL99_06673</name>
</gene>
<evidence type="ECO:0000256" key="2">
    <source>
        <dbReference type="ARBA" id="ARBA00022692"/>
    </source>
</evidence>
<evidence type="ECO:0000256" key="6">
    <source>
        <dbReference type="ARBA" id="ARBA00022989"/>
    </source>
</evidence>
<proteinExistence type="predicted"/>
<keyword evidence="12" id="KW-1185">Reference proteome</keyword>
<dbReference type="InterPro" id="IPR013083">
    <property type="entry name" value="Znf_RING/FYVE/PHD"/>
</dbReference>
<feature type="region of interest" description="Disordered" evidence="8">
    <location>
        <begin position="1"/>
        <end position="39"/>
    </location>
</feature>
<dbReference type="GO" id="GO:0016020">
    <property type="term" value="C:membrane"/>
    <property type="evidence" value="ECO:0007669"/>
    <property type="project" value="UniProtKB-SubCell"/>
</dbReference>
<evidence type="ECO:0000313" key="12">
    <source>
        <dbReference type="Proteomes" id="UP000078343"/>
    </source>
</evidence>
<dbReference type="InterPro" id="IPR011016">
    <property type="entry name" value="Znf_RING-CH"/>
</dbReference>
<dbReference type="PANTHER" id="PTHR46283">
    <property type="entry name" value="E3 UBIQUITIN-PROTEIN LIGASE MARCH5"/>
    <property type="match status" value="1"/>
</dbReference>
<evidence type="ECO:0000256" key="7">
    <source>
        <dbReference type="ARBA" id="ARBA00023136"/>
    </source>
</evidence>
<evidence type="ECO:0000259" key="10">
    <source>
        <dbReference type="PROSITE" id="PS51292"/>
    </source>
</evidence>
<evidence type="ECO:0000256" key="5">
    <source>
        <dbReference type="ARBA" id="ARBA00022833"/>
    </source>
</evidence>
<reference evidence="11 12" key="1">
    <citation type="submission" date="2016-04" db="EMBL/GenBank/DDBJ databases">
        <title>Draft genome of Fonsecaea erecta CBS 125763.</title>
        <authorList>
            <person name="Weiss V.A."/>
            <person name="Vicente V.A."/>
            <person name="Raittz R.T."/>
            <person name="Moreno L.F."/>
            <person name="De Souza E.M."/>
            <person name="Pedrosa F.O."/>
            <person name="Steffens M.B."/>
            <person name="Faoro H."/>
            <person name="Tadra-Sfeir M.Z."/>
            <person name="Najafzadeh M.J."/>
            <person name="Felipe M.S."/>
            <person name="Teixeira M."/>
            <person name="Sun J."/>
            <person name="Xi L."/>
            <person name="Gomes R."/>
            <person name="De Azevedo C.M."/>
            <person name="Salgado C.G."/>
            <person name="Da Silva M.B."/>
            <person name="Nascimento M.F."/>
            <person name="Queiroz-Telles F."/>
            <person name="Attili D.S."/>
            <person name="Gorbushina A."/>
        </authorList>
    </citation>
    <scope>NUCLEOTIDE SEQUENCE [LARGE SCALE GENOMIC DNA]</scope>
    <source>
        <strain evidence="11 12">CBS 125763</strain>
    </source>
</reference>
<feature type="compositionally biased region" description="Polar residues" evidence="8">
    <location>
        <begin position="11"/>
        <end position="21"/>
    </location>
</feature>
<accession>A0A178ZK10</accession>
<feature type="compositionally biased region" description="Polar residues" evidence="8">
    <location>
        <begin position="524"/>
        <end position="538"/>
    </location>
</feature>
<feature type="domain" description="RING-CH-type" evidence="10">
    <location>
        <begin position="35"/>
        <end position="108"/>
    </location>
</feature>
<organism evidence="11 12">
    <name type="scientific">Fonsecaea erecta</name>
    <dbReference type="NCBI Taxonomy" id="1367422"/>
    <lineage>
        <taxon>Eukaryota</taxon>
        <taxon>Fungi</taxon>
        <taxon>Dikarya</taxon>
        <taxon>Ascomycota</taxon>
        <taxon>Pezizomycotina</taxon>
        <taxon>Eurotiomycetes</taxon>
        <taxon>Chaetothyriomycetidae</taxon>
        <taxon>Chaetothyriales</taxon>
        <taxon>Herpotrichiellaceae</taxon>
        <taxon>Fonsecaea</taxon>
    </lineage>
</organism>
<dbReference type="RefSeq" id="XP_018692742.1">
    <property type="nucleotide sequence ID" value="XM_018838182.1"/>
</dbReference>
<keyword evidence="5" id="KW-0862">Zinc</keyword>
<dbReference type="GeneID" id="30010841"/>
<feature type="transmembrane region" description="Helical" evidence="9">
    <location>
        <begin position="128"/>
        <end position="147"/>
    </location>
</feature>